<dbReference type="EMBL" id="MJFZ01001523">
    <property type="protein sequence ID" value="RAW21871.1"/>
    <property type="molecule type" value="Genomic_DNA"/>
</dbReference>
<protein>
    <submittedName>
        <fullName evidence="1">Uncharacterized protein</fullName>
    </submittedName>
</protein>
<dbReference type="VEuPathDB" id="FungiDB:PC110_g21687"/>
<comment type="caution">
    <text evidence="1">The sequence shown here is derived from an EMBL/GenBank/DDBJ whole genome shotgun (WGS) entry which is preliminary data.</text>
</comment>
<gene>
    <name evidence="1" type="ORF">PC110_g21687</name>
</gene>
<organism evidence="1 2">
    <name type="scientific">Phytophthora cactorum</name>
    <dbReference type="NCBI Taxonomy" id="29920"/>
    <lineage>
        <taxon>Eukaryota</taxon>
        <taxon>Sar</taxon>
        <taxon>Stramenopiles</taxon>
        <taxon>Oomycota</taxon>
        <taxon>Peronosporomycetes</taxon>
        <taxon>Peronosporales</taxon>
        <taxon>Peronosporaceae</taxon>
        <taxon>Phytophthora</taxon>
    </lineage>
</organism>
<dbReference type="OrthoDB" id="89966at2759"/>
<dbReference type="AlphaFoldDB" id="A0A329RBK2"/>
<evidence type="ECO:0000313" key="1">
    <source>
        <dbReference type="EMBL" id="RAW21871.1"/>
    </source>
</evidence>
<keyword evidence="2" id="KW-1185">Reference proteome</keyword>
<evidence type="ECO:0000313" key="2">
    <source>
        <dbReference type="Proteomes" id="UP000251314"/>
    </source>
</evidence>
<dbReference type="Proteomes" id="UP000251314">
    <property type="component" value="Unassembled WGS sequence"/>
</dbReference>
<reference evidence="1 2" key="1">
    <citation type="submission" date="2018-01" db="EMBL/GenBank/DDBJ databases">
        <title>Draft genome of the strawberry crown rot pathogen Phytophthora cactorum.</title>
        <authorList>
            <person name="Armitage A.D."/>
            <person name="Lysoe E."/>
            <person name="Nellist C.F."/>
            <person name="Harrison R.J."/>
            <person name="Brurberg M.B."/>
        </authorList>
    </citation>
    <scope>NUCLEOTIDE SEQUENCE [LARGE SCALE GENOMIC DNA]</scope>
    <source>
        <strain evidence="1 2">10300</strain>
    </source>
</reference>
<sequence>MDDGARVLLQVTKRSGSSARSVTSPGLYGVPDRRVSGAFLARVARLLSFPGRTNVLALPTEYPTSYATRRESQLMQIIIGDAAAIKQDPFHVNQSFTEKISDPAKHKWFLCELSAATIFNIQRNIRPPNEMEKKISAILSAVPLSSVNVKDKEWKAVLPVI</sequence>
<name>A0A329RBK2_9STRA</name>
<proteinExistence type="predicted"/>
<accession>A0A329RBK2</accession>